<evidence type="ECO:0000313" key="2">
    <source>
        <dbReference type="Proteomes" id="UP000239425"/>
    </source>
</evidence>
<name>A0A2S5R8X5_9PROT</name>
<dbReference type="RefSeq" id="WP_104206811.1">
    <property type="nucleotide sequence ID" value="NZ_PHHC01000082.1"/>
</dbReference>
<organism evidence="1 2">
    <name type="scientific">Holospora curviuscula</name>
    <dbReference type="NCBI Taxonomy" id="1082868"/>
    <lineage>
        <taxon>Bacteria</taxon>
        <taxon>Pseudomonadati</taxon>
        <taxon>Pseudomonadota</taxon>
        <taxon>Alphaproteobacteria</taxon>
        <taxon>Holosporales</taxon>
        <taxon>Holosporaceae</taxon>
        <taxon>Holospora</taxon>
    </lineage>
</organism>
<reference evidence="1 2" key="1">
    <citation type="submission" date="2017-11" db="EMBL/GenBank/DDBJ databases">
        <title>Comparative genomic analysis of Holospora spp., intranuclear symbionts of paramecia.</title>
        <authorList>
            <person name="Garushyants S.K."/>
            <person name="Beliavskaya A."/>
            <person name="Malko D.B."/>
            <person name="Logacheva M.D."/>
            <person name="Rautian M.S."/>
            <person name="Gelfand M.S."/>
        </authorList>
    </citation>
    <scope>NUCLEOTIDE SEQUENCE [LARGE SCALE GENOMIC DNA]</scope>
    <source>
        <strain evidence="2">02AZ16</strain>
    </source>
</reference>
<proteinExistence type="predicted"/>
<dbReference type="EMBL" id="PHHC01000082">
    <property type="protein sequence ID" value="PPE03774.1"/>
    <property type="molecule type" value="Genomic_DNA"/>
</dbReference>
<dbReference type="Proteomes" id="UP000239425">
    <property type="component" value="Unassembled WGS sequence"/>
</dbReference>
<gene>
    <name evidence="1" type="ORF">HCUR_00789</name>
</gene>
<accession>A0A2S5R8X5</accession>
<keyword evidence="2" id="KW-1185">Reference proteome</keyword>
<protein>
    <submittedName>
        <fullName evidence="1">Uncharacterized protein</fullName>
    </submittedName>
</protein>
<dbReference type="AlphaFoldDB" id="A0A2S5R8X5"/>
<sequence length="88" mass="10441">MEDSTVVSQKQEVNLPFFYIFSAEILKSNFTYHLRYFDHSNLKIAFLTSIEYNKQKILNCNNQKKNLENNVEISLTLDANRYVWSAKK</sequence>
<comment type="caution">
    <text evidence="1">The sequence shown here is derived from an EMBL/GenBank/DDBJ whole genome shotgun (WGS) entry which is preliminary data.</text>
</comment>
<evidence type="ECO:0000313" key="1">
    <source>
        <dbReference type="EMBL" id="PPE03774.1"/>
    </source>
</evidence>